<evidence type="ECO:0000313" key="3">
    <source>
        <dbReference type="EMBL" id="SEL83077.1"/>
    </source>
</evidence>
<evidence type="ECO:0000313" key="4">
    <source>
        <dbReference type="Proteomes" id="UP000183894"/>
    </source>
</evidence>
<proteinExistence type="predicted"/>
<dbReference type="InterPro" id="IPR058288">
    <property type="entry name" value="DUF7982"/>
</dbReference>
<dbReference type="OrthoDB" id="214277at2157"/>
<feature type="transmembrane region" description="Helical" evidence="1">
    <location>
        <begin position="70"/>
        <end position="88"/>
    </location>
</feature>
<reference evidence="3 4" key="1">
    <citation type="submission" date="2016-10" db="EMBL/GenBank/DDBJ databases">
        <authorList>
            <person name="de Groot N.N."/>
        </authorList>
    </citation>
    <scope>NUCLEOTIDE SEQUENCE [LARGE SCALE GENOMIC DNA]</scope>
    <source>
        <strain evidence="3 4">CDM_5</strain>
    </source>
</reference>
<organism evidence="3 4">
    <name type="scientific">Haloferax larsenii</name>
    <dbReference type="NCBI Taxonomy" id="302484"/>
    <lineage>
        <taxon>Archaea</taxon>
        <taxon>Methanobacteriati</taxon>
        <taxon>Methanobacteriota</taxon>
        <taxon>Stenosarchaea group</taxon>
        <taxon>Halobacteria</taxon>
        <taxon>Halobacteriales</taxon>
        <taxon>Haloferacaceae</taxon>
        <taxon>Haloferax</taxon>
    </lineage>
</organism>
<evidence type="ECO:0000259" key="2">
    <source>
        <dbReference type="Pfam" id="PF25939"/>
    </source>
</evidence>
<protein>
    <recommendedName>
        <fullName evidence="2">DUF7982 domain-containing protein</fullName>
    </recommendedName>
</protein>
<dbReference type="AlphaFoldDB" id="A0A1H7TGY6"/>
<keyword evidence="1" id="KW-1133">Transmembrane helix</keyword>
<evidence type="ECO:0000256" key="1">
    <source>
        <dbReference type="SAM" id="Phobius"/>
    </source>
</evidence>
<sequence length="278" mass="29929">MQEETHATDTEDAQLDTDAEIAALRADNRRLRREYLRARQSQYRTSALALGVIGAVALVAAALLPALRTVFVVLGSIGIFGGVLLYFLTPDRLVPVSVGESAYHAHRETDAHLREELGLADESVYVPTGDDTDSEAKLFVPQLHDYEVPSRESLSEFFVDAGTPQSRGVALTPTGQRLVDELSVAATGDDTDPEARFETLGDALVEQFELVDDVDLDIDADGGRATARLADPAYGEADQFDHPSISVLAVGLATTLGTPVRVGELLTNDSGTLVTFRF</sequence>
<keyword evidence="1" id="KW-0472">Membrane</keyword>
<dbReference type="Pfam" id="PF25939">
    <property type="entry name" value="DUF7982"/>
    <property type="match status" value="1"/>
</dbReference>
<dbReference type="RefSeq" id="WP_074795863.1">
    <property type="nucleotide sequence ID" value="NZ_FOAD01000009.1"/>
</dbReference>
<keyword evidence="1" id="KW-0812">Transmembrane</keyword>
<feature type="domain" description="DUF7982" evidence="2">
    <location>
        <begin position="16"/>
        <end position="278"/>
    </location>
</feature>
<gene>
    <name evidence="3" type="ORF">SAMN04488691_1099</name>
</gene>
<name>A0A1H7TGY6_HALLR</name>
<accession>A0A1H7TGY6</accession>
<dbReference type="Proteomes" id="UP000183894">
    <property type="component" value="Unassembled WGS sequence"/>
</dbReference>
<dbReference type="EMBL" id="FOAD01000009">
    <property type="protein sequence ID" value="SEL83077.1"/>
    <property type="molecule type" value="Genomic_DNA"/>
</dbReference>
<feature type="transmembrane region" description="Helical" evidence="1">
    <location>
        <begin position="47"/>
        <end position="64"/>
    </location>
</feature>